<proteinExistence type="predicted"/>
<dbReference type="EMBL" id="LSYU01000066">
    <property type="protein sequence ID" value="KXX64143.1"/>
    <property type="molecule type" value="Genomic_DNA"/>
</dbReference>
<name>A0ABR5VIV2_MARGR</name>
<feature type="domain" description="Hda lid" evidence="2">
    <location>
        <begin position="170"/>
        <end position="234"/>
    </location>
</feature>
<dbReference type="Pfam" id="PF00308">
    <property type="entry name" value="Bac_DnaA"/>
    <property type="match status" value="1"/>
</dbReference>
<sequence>MDLVLTQPSPQLHLPVALAREPTLAEYLPGPNAEALAAIAALTGKAGEPLVFLHGASGTGKTHLLQAACLEASAHRLQAHYLPLKTPGLAPSLLDDLEQLDLIAIDDIDAVTRDGDWEQALFDLYNRLREHGRQLLVAARQPPERLTLDRADLRSRLQWGPCYRLLALTDRDCEQLLSTSAAQRGLRLGPALVRYIMHYHARDPESLLALIERIDAASLREQRQPTIPMVRQVLHDAP</sequence>
<dbReference type="InterPro" id="IPR013317">
    <property type="entry name" value="DnaA_dom"/>
</dbReference>
<evidence type="ECO:0000259" key="1">
    <source>
        <dbReference type="Pfam" id="PF00308"/>
    </source>
</evidence>
<feature type="domain" description="Chromosomal replication initiator protein DnaA ATPAse" evidence="1">
    <location>
        <begin position="35"/>
        <end position="160"/>
    </location>
</feature>
<keyword evidence="4" id="KW-1185">Reference proteome</keyword>
<dbReference type="CDD" id="cd00009">
    <property type="entry name" value="AAA"/>
    <property type="match status" value="1"/>
</dbReference>
<dbReference type="InterPro" id="IPR055199">
    <property type="entry name" value="Hda_lid"/>
</dbReference>
<dbReference type="PANTHER" id="PTHR30050:SF5">
    <property type="entry name" value="DNAA REGULATORY INACTIVATOR HDA"/>
    <property type="match status" value="1"/>
</dbReference>
<dbReference type="Proteomes" id="UP000075766">
    <property type="component" value="Unassembled WGS sequence"/>
</dbReference>
<dbReference type="SUPFAM" id="SSF52540">
    <property type="entry name" value="P-loop containing nucleoside triphosphate hydrolases"/>
    <property type="match status" value="1"/>
</dbReference>
<comment type="caution">
    <text evidence="3">The sequence shown here is derived from an EMBL/GenBank/DDBJ whole genome shotgun (WGS) entry which is preliminary data.</text>
</comment>
<dbReference type="Gene3D" id="1.10.8.60">
    <property type="match status" value="1"/>
</dbReference>
<dbReference type="Pfam" id="PF22688">
    <property type="entry name" value="Hda_lid"/>
    <property type="match status" value="1"/>
</dbReference>
<protein>
    <submittedName>
        <fullName evidence="3">DnaA regulatory inactivator Hda</fullName>
    </submittedName>
</protein>
<evidence type="ECO:0000313" key="4">
    <source>
        <dbReference type="Proteomes" id="UP000075766"/>
    </source>
</evidence>
<reference evidence="3 4" key="1">
    <citation type="submission" date="2016-02" db="EMBL/GenBank/DDBJ databases">
        <title>Genome sequence of Marichromatium gracile YL-28, a purple sulfur bacterium.</title>
        <authorList>
            <person name="Zhao C."/>
            <person name="Hong X."/>
            <person name="Chen S."/>
            <person name="Yang S."/>
        </authorList>
    </citation>
    <scope>NUCLEOTIDE SEQUENCE [LARGE SCALE GENOMIC DNA]</scope>
    <source>
        <strain evidence="3 4">YL28</strain>
    </source>
</reference>
<organism evidence="3 4">
    <name type="scientific">Marichromatium gracile</name>
    <name type="common">Chromatium gracile</name>
    <dbReference type="NCBI Taxonomy" id="1048"/>
    <lineage>
        <taxon>Bacteria</taxon>
        <taxon>Pseudomonadati</taxon>
        <taxon>Pseudomonadota</taxon>
        <taxon>Gammaproteobacteria</taxon>
        <taxon>Chromatiales</taxon>
        <taxon>Chromatiaceae</taxon>
        <taxon>Marichromatium</taxon>
    </lineage>
</organism>
<dbReference type="NCBIfam" id="TIGR03420">
    <property type="entry name" value="DnaA_homol_Hda"/>
    <property type="match status" value="1"/>
</dbReference>
<evidence type="ECO:0000259" key="2">
    <source>
        <dbReference type="Pfam" id="PF22688"/>
    </source>
</evidence>
<dbReference type="InterPro" id="IPR017788">
    <property type="entry name" value="Hda"/>
</dbReference>
<dbReference type="Gene3D" id="3.40.50.300">
    <property type="entry name" value="P-loop containing nucleotide triphosphate hydrolases"/>
    <property type="match status" value="1"/>
</dbReference>
<dbReference type="InterPro" id="IPR027417">
    <property type="entry name" value="P-loop_NTPase"/>
</dbReference>
<evidence type="ECO:0000313" key="3">
    <source>
        <dbReference type="EMBL" id="KXX64143.1"/>
    </source>
</evidence>
<gene>
    <name evidence="3" type="ORF">AY586_02965</name>
</gene>
<dbReference type="PANTHER" id="PTHR30050">
    <property type="entry name" value="CHROMOSOMAL REPLICATION INITIATOR PROTEIN DNAA"/>
    <property type="match status" value="1"/>
</dbReference>
<accession>A0ABR5VIV2</accession>